<feature type="compositionally biased region" description="Polar residues" evidence="1">
    <location>
        <begin position="1044"/>
        <end position="1054"/>
    </location>
</feature>
<proteinExistence type="predicted"/>
<keyword evidence="2" id="KW-1185">Reference proteome</keyword>
<reference evidence="3" key="1">
    <citation type="submission" date="2025-08" db="UniProtKB">
        <authorList>
            <consortium name="RefSeq"/>
        </authorList>
    </citation>
    <scope>IDENTIFICATION</scope>
    <source>
        <tissue evidence="3">Whole organism</tissue>
    </source>
</reference>
<feature type="region of interest" description="Disordered" evidence="1">
    <location>
        <begin position="254"/>
        <end position="287"/>
    </location>
</feature>
<dbReference type="KEGG" id="hazt:125178419"/>
<dbReference type="AlphaFoldDB" id="A0A979FMV8"/>
<protein>
    <submittedName>
        <fullName evidence="3">Uncharacterized protein LOC125178419</fullName>
    </submittedName>
</protein>
<feature type="region of interest" description="Disordered" evidence="1">
    <location>
        <begin position="833"/>
        <end position="852"/>
    </location>
</feature>
<feature type="compositionally biased region" description="Basic and acidic residues" evidence="1">
    <location>
        <begin position="1094"/>
        <end position="1104"/>
    </location>
</feature>
<dbReference type="RefSeq" id="XP_047738057.1">
    <property type="nucleotide sequence ID" value="XM_047882101.1"/>
</dbReference>
<feature type="compositionally biased region" description="Polar residues" evidence="1">
    <location>
        <begin position="183"/>
        <end position="193"/>
    </location>
</feature>
<name>A0A979FMV8_HYAAZ</name>
<gene>
    <name evidence="3" type="primary">LOC125178419</name>
</gene>
<feature type="region of interest" description="Disordered" evidence="1">
    <location>
        <begin position="1038"/>
        <end position="1061"/>
    </location>
</feature>
<dbReference type="GeneID" id="125178419"/>
<evidence type="ECO:0000256" key="1">
    <source>
        <dbReference type="SAM" id="MobiDB-lite"/>
    </source>
</evidence>
<evidence type="ECO:0000313" key="2">
    <source>
        <dbReference type="Proteomes" id="UP000694843"/>
    </source>
</evidence>
<dbReference type="Proteomes" id="UP000694843">
    <property type="component" value="Unplaced"/>
</dbReference>
<feature type="region of interest" description="Disordered" evidence="1">
    <location>
        <begin position="104"/>
        <end position="196"/>
    </location>
</feature>
<feature type="compositionally biased region" description="Low complexity" evidence="1">
    <location>
        <begin position="172"/>
        <end position="182"/>
    </location>
</feature>
<evidence type="ECO:0000313" key="3">
    <source>
        <dbReference type="RefSeq" id="XP_047738057.1"/>
    </source>
</evidence>
<accession>A0A979FMV8</accession>
<organism evidence="2 3">
    <name type="scientific">Hyalella azteca</name>
    <name type="common">Amphipod</name>
    <dbReference type="NCBI Taxonomy" id="294128"/>
    <lineage>
        <taxon>Eukaryota</taxon>
        <taxon>Metazoa</taxon>
        <taxon>Ecdysozoa</taxon>
        <taxon>Arthropoda</taxon>
        <taxon>Crustacea</taxon>
        <taxon>Multicrustacea</taxon>
        <taxon>Malacostraca</taxon>
        <taxon>Eumalacostraca</taxon>
        <taxon>Peracarida</taxon>
        <taxon>Amphipoda</taxon>
        <taxon>Senticaudata</taxon>
        <taxon>Talitrida</taxon>
        <taxon>Talitroidea</taxon>
        <taxon>Hyalellidae</taxon>
        <taxon>Hyalella</taxon>
    </lineage>
</organism>
<sequence length="1199" mass="129297">MLYSSLHQDEGRQPEIMHQIRPIADKDNVTANSVQGLLPFVQPTALIGPESSKDDKQKELLNVIMHQDGQKLNSSQLPSSAQNACGNLKVNSVQEQQILSQNQPTLPEPVLEEQPSKQNGSLHCTKPLPPQQSQEQQVHAMRDRHTQSPKLHHQSIHPMQQQKELQAEQHLQRSLQMQQQSQTKNIQPMQQHNQPQAVQQMQLSLQTQNQSQQQQLLQQHPQYQHQAQILQSSHLLQQDLQQVQIQSHYQAVQSHHQSIESQHQQIQSQHLHIQSQQQQDQVMSQQGIQQTQQMTIYPRTAYSAPPPTAFTPNVYPHAALQGGLIYNPSLMTTPTNNQQAAAAYLSLNTGSQAALGYNSFGTSGTSLFLLPSQSTVSPYSQAAQTHSYLLPSQSFSQPTLQTHYLAQPTQLMTAQPQQILFPQQSYPSQTQNAYHSSLYPPTAYAAYSTSGYPNSTYQSSTHAYITPFQATVPDVNQQTIAGQTIALQPTISLQAVSQPSLGINPSSVSSVGSNGCLASVLQAMPQQAITSLPSSIVNPSLHGAGAGSAVVQGTASGSTIVPGANALIIQGNNTTTSLSRAVIHGSVNASAMLPGSNAPSSSVSMPVVQQFSTGTAVVITTTQPMNTAVNSSTSGHISIAPRIGPVQTEIKTSSPARRRGTKKSAAIAPALKKINSRKLPVGEDRVLSTANSISNIISLSDSVSMTLVSSTSNSTCVPLTSLCNVVPNSFATSIVVPELQILSKSSSPGFQSDLSSRVEATYAGDKIEAAEPFDLLLQLDALESMQKSLTKETIRSYDAILHETPNFNINEPAPEVNPITSTCSQNTLETQLAPATASPVSSSHLDDSGSAELQVQVIKTEPESPAEAESELKIVENDPVENPIAEDSSDLFLLEEVNAVPGSTSISEELCVSKTKSEMSKKGAAACLKTPEKKMSNPRSCELSSSELDCKQSTSDEANLPIAHAASESTSDIAYMRLEKEVLATVAFDALESLSHRKDLNVEKLPASVGAEVEDRSCGVLNISESVLSVDESTAYASEKSKSESNSQTLNCQMLSPGKSSEHVDDLVSLKSIDENISVDSKFKDLNQSPSFENSEKSNKHDESKVPLIEEIISLASDKKKVDSNTDNSVADVNPVRDLYLDASKSNCTLTSKLSDSDSIVANLDDSKMSLITPAVTDENDASFIHTDPEVSEMTVQDV</sequence>
<feature type="region of interest" description="Disordered" evidence="1">
    <location>
        <begin position="1085"/>
        <end position="1104"/>
    </location>
</feature>